<dbReference type="InterPro" id="IPR011990">
    <property type="entry name" value="TPR-like_helical_dom_sf"/>
</dbReference>
<protein>
    <recommendedName>
        <fullName evidence="5">Pentatricopeptide repeat-containing protein</fullName>
    </recommendedName>
</protein>
<dbReference type="PROSITE" id="PS51375">
    <property type="entry name" value="PPR"/>
    <property type="match status" value="1"/>
</dbReference>
<dbReference type="Proteomes" id="UP000467840">
    <property type="component" value="Chromosome 13"/>
</dbReference>
<evidence type="ECO:0000256" key="1">
    <source>
        <dbReference type="ARBA" id="ARBA00022737"/>
    </source>
</evidence>
<proteinExistence type="predicted"/>
<accession>A0A6A6KYM6</accession>
<dbReference type="GO" id="GO:0009451">
    <property type="term" value="P:RNA modification"/>
    <property type="evidence" value="ECO:0007669"/>
    <property type="project" value="InterPro"/>
</dbReference>
<reference evidence="3 4" key="1">
    <citation type="journal article" date="2020" name="Mol. Plant">
        <title>The Chromosome-Based Rubber Tree Genome Provides New Insights into Spurge Genome Evolution and Rubber Biosynthesis.</title>
        <authorList>
            <person name="Liu J."/>
            <person name="Shi C."/>
            <person name="Shi C.C."/>
            <person name="Li W."/>
            <person name="Zhang Q.J."/>
            <person name="Zhang Y."/>
            <person name="Li K."/>
            <person name="Lu H.F."/>
            <person name="Shi C."/>
            <person name="Zhu S.T."/>
            <person name="Xiao Z.Y."/>
            <person name="Nan H."/>
            <person name="Yue Y."/>
            <person name="Zhu X.G."/>
            <person name="Wu Y."/>
            <person name="Hong X.N."/>
            <person name="Fan G.Y."/>
            <person name="Tong Y."/>
            <person name="Zhang D."/>
            <person name="Mao C.L."/>
            <person name="Liu Y.L."/>
            <person name="Hao S.J."/>
            <person name="Liu W.Q."/>
            <person name="Lv M.Q."/>
            <person name="Zhang H.B."/>
            <person name="Liu Y."/>
            <person name="Hu-Tang G.R."/>
            <person name="Wang J.P."/>
            <person name="Wang J.H."/>
            <person name="Sun Y.H."/>
            <person name="Ni S.B."/>
            <person name="Chen W.B."/>
            <person name="Zhang X.C."/>
            <person name="Jiao Y.N."/>
            <person name="Eichler E.E."/>
            <person name="Li G.H."/>
            <person name="Liu X."/>
            <person name="Gao L.Z."/>
        </authorList>
    </citation>
    <scope>NUCLEOTIDE SEQUENCE [LARGE SCALE GENOMIC DNA]</scope>
    <source>
        <strain evidence="4">cv. GT1</strain>
        <tissue evidence="3">Leaf</tissue>
    </source>
</reference>
<gene>
    <name evidence="3" type="ORF">GH714_036244</name>
</gene>
<name>A0A6A6KYM6_HEVBR</name>
<evidence type="ECO:0000256" key="2">
    <source>
        <dbReference type="PROSITE-ProRule" id="PRU00708"/>
    </source>
</evidence>
<feature type="repeat" description="PPR" evidence="2">
    <location>
        <begin position="110"/>
        <end position="144"/>
    </location>
</feature>
<dbReference type="NCBIfam" id="TIGR00756">
    <property type="entry name" value="PPR"/>
    <property type="match status" value="1"/>
</dbReference>
<evidence type="ECO:0008006" key="5">
    <source>
        <dbReference type="Google" id="ProtNLM"/>
    </source>
</evidence>
<sequence>MFLGAIGKLTQLADLWSAWPWMSHNFFLVGCKPVKSQGDQAHQQSALKVHSSAPAPFYLKFRLSSGSLAPRSKPSVCICSASFSLTLTSKLRGLADASFIFEKMLADCVCRVVWNIMISAYSQNGYPERSIDLLRYMTKSVVRADMFPAFPAVSSIRQLKSIELGKEMHAYVIRNG</sequence>
<dbReference type="GO" id="GO:0003723">
    <property type="term" value="F:RNA binding"/>
    <property type="evidence" value="ECO:0007669"/>
    <property type="project" value="InterPro"/>
</dbReference>
<dbReference type="Gene3D" id="1.25.40.10">
    <property type="entry name" value="Tetratricopeptide repeat domain"/>
    <property type="match status" value="1"/>
</dbReference>
<comment type="caution">
    <text evidence="3">The sequence shown here is derived from an EMBL/GenBank/DDBJ whole genome shotgun (WGS) entry which is preliminary data.</text>
</comment>
<dbReference type="InterPro" id="IPR046960">
    <property type="entry name" value="PPR_At4g14850-like_plant"/>
</dbReference>
<dbReference type="EMBL" id="JAAGAX010000014">
    <property type="protein sequence ID" value="KAF2293078.1"/>
    <property type="molecule type" value="Genomic_DNA"/>
</dbReference>
<organism evidence="3 4">
    <name type="scientific">Hevea brasiliensis</name>
    <name type="common">Para rubber tree</name>
    <name type="synonym">Siphonia brasiliensis</name>
    <dbReference type="NCBI Taxonomy" id="3981"/>
    <lineage>
        <taxon>Eukaryota</taxon>
        <taxon>Viridiplantae</taxon>
        <taxon>Streptophyta</taxon>
        <taxon>Embryophyta</taxon>
        <taxon>Tracheophyta</taxon>
        <taxon>Spermatophyta</taxon>
        <taxon>Magnoliopsida</taxon>
        <taxon>eudicotyledons</taxon>
        <taxon>Gunneridae</taxon>
        <taxon>Pentapetalae</taxon>
        <taxon>rosids</taxon>
        <taxon>fabids</taxon>
        <taxon>Malpighiales</taxon>
        <taxon>Euphorbiaceae</taxon>
        <taxon>Crotonoideae</taxon>
        <taxon>Micrandreae</taxon>
        <taxon>Hevea</taxon>
    </lineage>
</organism>
<dbReference type="AlphaFoldDB" id="A0A6A6KYM6"/>
<keyword evidence="1" id="KW-0677">Repeat</keyword>
<keyword evidence="4" id="KW-1185">Reference proteome</keyword>
<dbReference type="InterPro" id="IPR002885">
    <property type="entry name" value="PPR_rpt"/>
</dbReference>
<evidence type="ECO:0000313" key="3">
    <source>
        <dbReference type="EMBL" id="KAF2293078.1"/>
    </source>
</evidence>
<dbReference type="Pfam" id="PF01535">
    <property type="entry name" value="PPR"/>
    <property type="match status" value="1"/>
</dbReference>
<evidence type="ECO:0000313" key="4">
    <source>
        <dbReference type="Proteomes" id="UP000467840"/>
    </source>
</evidence>
<dbReference type="PANTHER" id="PTHR47926">
    <property type="entry name" value="PENTATRICOPEPTIDE REPEAT-CONTAINING PROTEIN"/>
    <property type="match status" value="1"/>
</dbReference>